<organism evidence="1 2">
    <name type="scientific">Cetraspora pellucida</name>
    <dbReference type="NCBI Taxonomy" id="1433469"/>
    <lineage>
        <taxon>Eukaryota</taxon>
        <taxon>Fungi</taxon>
        <taxon>Fungi incertae sedis</taxon>
        <taxon>Mucoromycota</taxon>
        <taxon>Glomeromycotina</taxon>
        <taxon>Glomeromycetes</taxon>
        <taxon>Diversisporales</taxon>
        <taxon>Gigasporaceae</taxon>
        <taxon>Cetraspora</taxon>
    </lineage>
</organism>
<evidence type="ECO:0000313" key="2">
    <source>
        <dbReference type="Proteomes" id="UP000789759"/>
    </source>
</evidence>
<dbReference type="EMBL" id="CAJVQA010069585">
    <property type="protein sequence ID" value="CAG8832932.1"/>
    <property type="molecule type" value="Genomic_DNA"/>
</dbReference>
<proteinExistence type="predicted"/>
<feature type="non-terminal residue" evidence="1">
    <location>
        <position position="61"/>
    </location>
</feature>
<evidence type="ECO:0000313" key="1">
    <source>
        <dbReference type="EMBL" id="CAG8832932.1"/>
    </source>
</evidence>
<accession>A0A9N9KKN5</accession>
<protein>
    <submittedName>
        <fullName evidence="1">15477_t:CDS:1</fullName>
    </submittedName>
</protein>
<dbReference type="OrthoDB" id="2461182at2759"/>
<reference evidence="1" key="1">
    <citation type="submission" date="2021-06" db="EMBL/GenBank/DDBJ databases">
        <authorList>
            <person name="Kallberg Y."/>
            <person name="Tangrot J."/>
            <person name="Rosling A."/>
        </authorList>
    </citation>
    <scope>NUCLEOTIDE SEQUENCE</scope>
    <source>
        <strain evidence="1">FL966</strain>
    </source>
</reference>
<feature type="non-terminal residue" evidence="1">
    <location>
        <position position="1"/>
    </location>
</feature>
<name>A0A9N9KKN5_9GLOM</name>
<gene>
    <name evidence="1" type="ORF">CPELLU_LOCUS20915</name>
</gene>
<comment type="caution">
    <text evidence="1">The sequence shown here is derived from an EMBL/GenBank/DDBJ whole genome shotgun (WGS) entry which is preliminary data.</text>
</comment>
<dbReference type="Proteomes" id="UP000789759">
    <property type="component" value="Unassembled WGS sequence"/>
</dbReference>
<sequence>NEITQDNLTVLQYVLPQEYDYIIDSFRVVQAHNFLDAYTEPFEAKFCVNIFTEDNAKMWLD</sequence>
<dbReference type="AlphaFoldDB" id="A0A9N9KKN5"/>
<keyword evidence="2" id="KW-1185">Reference proteome</keyword>